<dbReference type="InterPro" id="IPR050126">
    <property type="entry name" value="Ap4A_hydrolase"/>
</dbReference>
<evidence type="ECO:0000313" key="2">
    <source>
        <dbReference type="EMBL" id="TMV05608.1"/>
    </source>
</evidence>
<name>A0ABY2WVQ4_9RHOB</name>
<dbReference type="PANTHER" id="PTHR42850">
    <property type="entry name" value="METALLOPHOSPHOESTERASE"/>
    <property type="match status" value="1"/>
</dbReference>
<feature type="domain" description="Calcineurin-like phosphoesterase" evidence="1">
    <location>
        <begin position="24"/>
        <end position="147"/>
    </location>
</feature>
<dbReference type="SUPFAM" id="SSF56300">
    <property type="entry name" value="Metallo-dependent phosphatases"/>
    <property type="match status" value="1"/>
</dbReference>
<dbReference type="Proteomes" id="UP001193035">
    <property type="component" value="Unassembled WGS sequence"/>
</dbReference>
<reference evidence="2 3" key="1">
    <citation type="submission" date="2019-05" db="EMBL/GenBank/DDBJ databases">
        <title>Ruegeria sp. nov., isolated from tidal flat.</title>
        <authorList>
            <person name="Kim W."/>
        </authorList>
    </citation>
    <scope>NUCLEOTIDE SEQUENCE [LARGE SCALE GENOMIC DNA]</scope>
    <source>
        <strain evidence="2 3">CAU 1488</strain>
    </source>
</reference>
<keyword evidence="3" id="KW-1185">Reference proteome</keyword>
<evidence type="ECO:0000313" key="3">
    <source>
        <dbReference type="Proteomes" id="UP001193035"/>
    </source>
</evidence>
<organism evidence="2 3">
    <name type="scientific">Ruegeria sediminis</name>
    <dbReference type="NCBI Taxonomy" id="2583820"/>
    <lineage>
        <taxon>Bacteria</taxon>
        <taxon>Pseudomonadati</taxon>
        <taxon>Pseudomonadota</taxon>
        <taxon>Alphaproteobacteria</taxon>
        <taxon>Rhodobacterales</taxon>
        <taxon>Roseobacteraceae</taxon>
        <taxon>Ruegeria</taxon>
    </lineage>
</organism>
<dbReference type="RefSeq" id="WP_138844203.1">
    <property type="nucleotide sequence ID" value="NZ_VCPD01000006.1"/>
</dbReference>
<dbReference type="InterPro" id="IPR004843">
    <property type="entry name" value="Calcineurin-like_PHP"/>
</dbReference>
<dbReference type="Pfam" id="PF00149">
    <property type="entry name" value="Metallophos"/>
    <property type="match status" value="1"/>
</dbReference>
<dbReference type="InterPro" id="IPR029052">
    <property type="entry name" value="Metallo-depent_PP-like"/>
</dbReference>
<comment type="caution">
    <text evidence="2">The sequence shown here is derived from an EMBL/GenBank/DDBJ whole genome shotgun (WGS) entry which is preliminary data.</text>
</comment>
<gene>
    <name evidence="2" type="ORF">FGK63_16325</name>
</gene>
<protein>
    <submittedName>
        <fullName evidence="2">Serine/threonine protein phosphatase</fullName>
    </submittedName>
</protein>
<evidence type="ECO:0000259" key="1">
    <source>
        <dbReference type="Pfam" id="PF00149"/>
    </source>
</evidence>
<dbReference type="EMBL" id="VCPD01000006">
    <property type="protein sequence ID" value="TMV05608.1"/>
    <property type="molecule type" value="Genomic_DNA"/>
</dbReference>
<dbReference type="CDD" id="cd00144">
    <property type="entry name" value="MPP_PPP_family"/>
    <property type="match status" value="1"/>
</dbReference>
<accession>A0ABY2WVQ4</accession>
<dbReference type="Gene3D" id="3.60.21.10">
    <property type="match status" value="1"/>
</dbReference>
<sequence length="243" mass="26650">MLKSWLARLSGRSPAFPPVAPEHPFYLIGDIHGRADLLDRALKRLEADHPVVFVGDYIDRGEDSAGVLRALIDRPNAHFLKGNHEEMLLSFLGDPITHGPRWLRYGGLQTLASYGVAGVTETSKGPELEAVRDALTRAMGPEQIFWLRTLPLTYRSGNVAVVHAGADPRLDPDSQDSGNLIWGHKDFGRVPRRDGLWIAHGHTIVDEPVAERGIISVDTGAYATGRLSVAAIREGGVEFLDIR</sequence>
<proteinExistence type="predicted"/>
<dbReference type="PANTHER" id="PTHR42850:SF4">
    <property type="entry name" value="ZINC-DEPENDENT ENDOPOLYPHOSPHATASE"/>
    <property type="match status" value="1"/>
</dbReference>